<proteinExistence type="predicted"/>
<feature type="domain" description="Bacterial Ig" evidence="3">
    <location>
        <begin position="224"/>
        <end position="284"/>
    </location>
</feature>
<feature type="compositionally biased region" description="Polar residues" evidence="1">
    <location>
        <begin position="643"/>
        <end position="652"/>
    </location>
</feature>
<feature type="domain" description="Bacterial Ig" evidence="4">
    <location>
        <begin position="1161"/>
        <end position="1243"/>
    </location>
</feature>
<evidence type="ECO:0000313" key="5">
    <source>
        <dbReference type="EMBL" id="MBC1561736.1"/>
    </source>
</evidence>
<dbReference type="NCBIfam" id="NF033510">
    <property type="entry name" value="Ca_tandemer"/>
    <property type="match status" value="4"/>
</dbReference>
<organism evidence="5 6">
    <name type="scientific">Listeria booriae</name>
    <dbReference type="NCBI Taxonomy" id="1552123"/>
    <lineage>
        <taxon>Bacteria</taxon>
        <taxon>Bacillati</taxon>
        <taxon>Bacillota</taxon>
        <taxon>Bacilli</taxon>
        <taxon>Bacillales</taxon>
        <taxon>Listeriaceae</taxon>
        <taxon>Listeria</taxon>
    </lineage>
</organism>
<feature type="region of interest" description="Disordered" evidence="1">
    <location>
        <begin position="628"/>
        <end position="652"/>
    </location>
</feature>
<evidence type="ECO:0000256" key="2">
    <source>
        <dbReference type="SAM" id="SignalP"/>
    </source>
</evidence>
<feature type="chain" id="PRO_5038416214" description="Bacterial Ig domain-containing protein" evidence="2">
    <location>
        <begin position="28"/>
        <end position="1244"/>
    </location>
</feature>
<reference evidence="5 6" key="1">
    <citation type="submission" date="2020-03" db="EMBL/GenBank/DDBJ databases">
        <title>Soil Listeria distribution.</title>
        <authorList>
            <person name="Liao J."/>
            <person name="Wiedmann M."/>
        </authorList>
    </citation>
    <scope>NUCLEOTIDE SEQUENCE [LARGE SCALE GENOMIC DNA]</scope>
    <source>
        <strain evidence="5 6">FSL L7-1387</strain>
    </source>
</reference>
<feature type="domain" description="Bacterial Ig" evidence="3">
    <location>
        <begin position="465"/>
        <end position="545"/>
    </location>
</feature>
<dbReference type="Pfam" id="PF20622">
    <property type="entry name" value="Big_15"/>
    <property type="match status" value="6"/>
</dbReference>
<feature type="domain" description="Bacterial Ig" evidence="4">
    <location>
        <begin position="898"/>
        <end position="978"/>
    </location>
</feature>
<feature type="domain" description="Bacterial Ig" evidence="4">
    <location>
        <begin position="987"/>
        <end position="1066"/>
    </location>
</feature>
<sequence length="1244" mass="127446">MTKYQTMKKVAMAAIVANVVASSAITAMPGLTKAAENPATDAGTKAQTMLKAGVAATNLLKNTNFDGIANWYLTGQAQVLTLSGPDENGAYFYEADYKRYSIRAWGNGQVALGSKGDSNIMGQDVATIPGHTYKLQYKAVTTLGTMYYRVQVFGSGPKLAESSNGAVMTGGYRVSDETTQTLTFTANSTTTKFGFGVVGDNHSSGTMRYSNLSLVDVTTIADTTLNALTTQSTTATGTGEPGGTVVIKNAAGTQIGTGTVAANGTYSVTIPKQAYNTNVTATVTALQIPSAASKTVTQAALANTTINPLTTKSTTASGTGEPGATVTFKAGGKDYTATVKADGTWSVAIPKQAKGAAVEATATLNGVSSNKATGTVANGGPTVPTLDNVTNESTKVTGLGDPGNAITVKVTTDGHTISYSGTVGPDGKYSVNIDTPAAGAVVQVVASDGELSSTPVSKTVLDTIAPDAPEVDSVKLNDTTITGKGEPNCDVTVTLPSGGTVAGKTDKDGKFDITIPKQTVVDKEIKVTLTDAAGNVSDPTTVVVKPNTIANPTISAVTTDDTVVKGTGVAGATVTVKANNIEYTGVVTSEGTYSITIPKQAAHSTITASQAKDGVTSETVSTKVIDNRTPSAPVVSPVKDSDTAITGTGTKGDTIQVTTPDGEKHTAVVGDDGKWSVPVPAQEAGAKIDVIAIAPNEKTSSPTEVTVAQTPQTGKITTNDFTVGQDKYIVGTFTGDVKSFRVTIDGKAYTGGSIDTVKGTYTFYALDKATAAGTFKIEGLDKYGNVLDTKTANIVKKSSDNTPGVGTVVADKFVIHQDKSVTGTVTGDVKSIKLVYDGTTYSGGSIVDGKFTFYALDKITDKSKVASIDGYDAKGNKIATSVISLSDANDSGSGVGKGTVTANDFTLSKDSNITGAYTGDVKSIKVRVGDATYAGGTLTDGNYVFYARDKISSTTQVVFVDGYDAKGNKIATTAVTVKAQGLPVTAGTITPDMFTVATDKTLTASYTGDVKTVAVTINGTKYTGGTVADGKVSFYIGNKIAATDTVTIEAFDAYGRSLQVKNVPVQQNIPVTTGTVTPNTFTTPGDSYLTGTFTGAVKSVIVTINGTDYAGGTVEDGKINFWIGSKISKATDVVTIKGLDAAGKTLDTKTVTIAAAKPEVGTITPADFSFKTSAIKGTYTGNAKSLLVTVNGVALPAGGTVADGNFSYYVGLQSKVAAKTDVVKISLLDKNGLVMDEKTVTIVD</sequence>
<dbReference type="InterPro" id="IPR013783">
    <property type="entry name" value="Ig-like_fold"/>
</dbReference>
<dbReference type="AlphaFoldDB" id="A0A7X0XIN9"/>
<evidence type="ECO:0000259" key="3">
    <source>
        <dbReference type="Pfam" id="PF17936"/>
    </source>
</evidence>
<dbReference type="EMBL" id="JAARRW010000002">
    <property type="protein sequence ID" value="MBC1561736.1"/>
    <property type="molecule type" value="Genomic_DNA"/>
</dbReference>
<name>A0A7X0XIN9_9LIST</name>
<feature type="domain" description="Bacterial Ig" evidence="4">
    <location>
        <begin position="806"/>
        <end position="886"/>
    </location>
</feature>
<feature type="domain" description="Bacterial Ig" evidence="4">
    <location>
        <begin position="1074"/>
        <end position="1154"/>
    </location>
</feature>
<feature type="domain" description="Bacterial Ig" evidence="3">
    <location>
        <begin position="630"/>
        <end position="708"/>
    </location>
</feature>
<feature type="signal peptide" evidence="2">
    <location>
        <begin position="1"/>
        <end position="27"/>
    </location>
</feature>
<dbReference type="Proteomes" id="UP000541955">
    <property type="component" value="Unassembled WGS sequence"/>
</dbReference>
<feature type="domain" description="Bacterial Ig" evidence="4">
    <location>
        <begin position="714"/>
        <end position="795"/>
    </location>
</feature>
<dbReference type="Pfam" id="PF17936">
    <property type="entry name" value="Big_6"/>
    <property type="match status" value="5"/>
</dbReference>
<accession>A0A7X0XIN9</accession>
<dbReference type="InterPro" id="IPR041498">
    <property type="entry name" value="Big_6"/>
</dbReference>
<comment type="caution">
    <text evidence="5">The sequence shown here is derived from an EMBL/GenBank/DDBJ whole genome shotgun (WGS) entry which is preliminary data.</text>
</comment>
<evidence type="ECO:0000259" key="4">
    <source>
        <dbReference type="Pfam" id="PF20622"/>
    </source>
</evidence>
<evidence type="ECO:0000313" key="6">
    <source>
        <dbReference type="Proteomes" id="UP000541955"/>
    </source>
</evidence>
<dbReference type="RefSeq" id="WP_185429163.1">
    <property type="nucleotide sequence ID" value="NZ_JAARRW010000002.1"/>
</dbReference>
<feature type="domain" description="Bacterial Ig" evidence="3">
    <location>
        <begin position="381"/>
        <end position="457"/>
    </location>
</feature>
<dbReference type="InterPro" id="IPR046746">
    <property type="entry name" value="Big_15"/>
</dbReference>
<protein>
    <recommendedName>
        <fullName evidence="7">Bacterial Ig domain-containing protein</fullName>
    </recommendedName>
</protein>
<evidence type="ECO:0008006" key="7">
    <source>
        <dbReference type="Google" id="ProtNLM"/>
    </source>
</evidence>
<keyword evidence="2" id="KW-0732">Signal</keyword>
<dbReference type="Gene3D" id="2.60.40.10">
    <property type="entry name" value="Immunoglobulins"/>
    <property type="match status" value="6"/>
</dbReference>
<evidence type="ECO:0000256" key="1">
    <source>
        <dbReference type="SAM" id="MobiDB-lite"/>
    </source>
</evidence>
<gene>
    <name evidence="5" type="ORF">HB902_06605</name>
</gene>
<feature type="domain" description="Bacterial Ig" evidence="3">
    <location>
        <begin position="551"/>
        <end position="626"/>
    </location>
</feature>